<keyword evidence="1" id="KW-1133">Transmembrane helix</keyword>
<name>A0A1H5VPG7_XYLRU</name>
<gene>
    <name evidence="2" type="ORF">SAMN05216354_1966</name>
</gene>
<dbReference type="RefSeq" id="WP_103915848.1">
    <property type="nucleotide sequence ID" value="NZ_FNUV01000005.1"/>
</dbReference>
<evidence type="ECO:0000313" key="2">
    <source>
        <dbReference type="EMBL" id="SEF89199.1"/>
    </source>
</evidence>
<dbReference type="EMBL" id="FNUV01000005">
    <property type="protein sequence ID" value="SEF89199.1"/>
    <property type="molecule type" value="Genomic_DNA"/>
</dbReference>
<feature type="transmembrane region" description="Helical" evidence="1">
    <location>
        <begin position="31"/>
        <end position="47"/>
    </location>
</feature>
<protein>
    <submittedName>
        <fullName evidence="2">Uncharacterized protein</fullName>
    </submittedName>
</protein>
<sequence length="83" mass="9661">MVGCLVYLIMYVFIVGILLCITPWWDVLLMHIVAVVFLLIYKGDAIFRGRYTEKQKGEHDDDANRAAREERDAYDDFIASMDK</sequence>
<keyword evidence="1" id="KW-0472">Membrane</keyword>
<dbReference type="Proteomes" id="UP000236735">
    <property type="component" value="Unassembled WGS sequence"/>
</dbReference>
<dbReference type="AlphaFoldDB" id="A0A1H5VPG7"/>
<evidence type="ECO:0000313" key="3">
    <source>
        <dbReference type="Proteomes" id="UP000236735"/>
    </source>
</evidence>
<keyword evidence="1" id="KW-0812">Transmembrane</keyword>
<feature type="transmembrane region" description="Helical" evidence="1">
    <location>
        <begin position="5"/>
        <end position="25"/>
    </location>
</feature>
<accession>A0A1H5VPG7</accession>
<organism evidence="2 3">
    <name type="scientific">Xylanibacter ruminicola</name>
    <name type="common">Prevotella ruminicola</name>
    <dbReference type="NCBI Taxonomy" id="839"/>
    <lineage>
        <taxon>Bacteria</taxon>
        <taxon>Pseudomonadati</taxon>
        <taxon>Bacteroidota</taxon>
        <taxon>Bacteroidia</taxon>
        <taxon>Bacteroidales</taxon>
        <taxon>Prevotellaceae</taxon>
        <taxon>Xylanibacter</taxon>
    </lineage>
</organism>
<evidence type="ECO:0000256" key="1">
    <source>
        <dbReference type="SAM" id="Phobius"/>
    </source>
</evidence>
<reference evidence="2 3" key="1">
    <citation type="submission" date="2016-10" db="EMBL/GenBank/DDBJ databases">
        <authorList>
            <person name="de Groot N.N."/>
        </authorList>
    </citation>
    <scope>NUCLEOTIDE SEQUENCE [LARGE SCALE GENOMIC DNA]</scope>
    <source>
        <strain evidence="2 3">AR32</strain>
    </source>
</reference>
<proteinExistence type="predicted"/>